<proteinExistence type="predicted"/>
<dbReference type="GO" id="GO:0009252">
    <property type="term" value="P:peptidoglycan biosynthetic process"/>
    <property type="evidence" value="ECO:0007669"/>
    <property type="project" value="UniProtKB-KW"/>
</dbReference>
<keyword evidence="1" id="KW-0133">Cell shape</keyword>
<dbReference type="GO" id="GO:0071555">
    <property type="term" value="P:cell wall organization"/>
    <property type="evidence" value="ECO:0007669"/>
    <property type="project" value="UniProtKB-UniRule"/>
</dbReference>
<gene>
    <name evidence="4" type="ORF">FS935_08600</name>
</gene>
<keyword evidence="5" id="KW-1185">Reference proteome</keyword>
<dbReference type="PANTHER" id="PTHR38589:SF1">
    <property type="entry name" value="BLR0621 PROTEIN"/>
    <property type="match status" value="1"/>
</dbReference>
<evidence type="ECO:0000313" key="4">
    <source>
        <dbReference type="EMBL" id="TXC91373.1"/>
    </source>
</evidence>
<evidence type="ECO:0000259" key="3">
    <source>
        <dbReference type="PROSITE" id="PS52029"/>
    </source>
</evidence>
<sequence>MYEKEGDSWRRTLKTSAVLGKNGSSGNKREGDGKTPIGLYPLRDAFGIKTKPSKVNYPYTKTTKNDYWVDDPTSSDYNKGITYKGDPSTKWNSFERMSNSLYQYGVIIGYNDDPVIKGKGSAIFLHVWRNSASPTLGCVAIAETKLVNVLQNLKVEKNPHILIGTKASNPTVYTE</sequence>
<dbReference type="GO" id="GO:0008360">
    <property type="term" value="P:regulation of cell shape"/>
    <property type="evidence" value="ECO:0007669"/>
    <property type="project" value="UniProtKB-UniRule"/>
</dbReference>
<feature type="active site" description="Nucleophile" evidence="1">
    <location>
        <position position="138"/>
    </location>
</feature>
<keyword evidence="1" id="KW-0573">Peptidoglycan synthesis</keyword>
<feature type="compositionally biased region" description="Basic and acidic residues" evidence="2">
    <location>
        <begin position="1"/>
        <end position="10"/>
    </location>
</feature>
<evidence type="ECO:0000256" key="1">
    <source>
        <dbReference type="PROSITE-ProRule" id="PRU01373"/>
    </source>
</evidence>
<keyword evidence="1" id="KW-0961">Cell wall biogenesis/degradation</keyword>
<dbReference type="OrthoDB" id="186490at2"/>
<dbReference type="PANTHER" id="PTHR38589">
    <property type="entry name" value="BLR0621 PROTEIN"/>
    <property type="match status" value="1"/>
</dbReference>
<dbReference type="EMBL" id="VOQF01000005">
    <property type="protein sequence ID" value="TXC91373.1"/>
    <property type="molecule type" value="Genomic_DNA"/>
</dbReference>
<evidence type="ECO:0000256" key="2">
    <source>
        <dbReference type="SAM" id="MobiDB-lite"/>
    </source>
</evidence>
<accession>A0A5C6W115</accession>
<dbReference type="Proteomes" id="UP000321363">
    <property type="component" value="Unassembled WGS sequence"/>
</dbReference>
<reference evidence="4 5" key="1">
    <citation type="journal article" date="2005" name="Int. J. Syst. Evol. Microbiol.">
        <title>Bacillus litoralis sp. nov., isolated from a tidal flat of the Yellow Sea in Korea.</title>
        <authorList>
            <person name="Yoon J.H."/>
            <person name="Oh T.K."/>
        </authorList>
    </citation>
    <scope>NUCLEOTIDE SEQUENCE [LARGE SCALE GENOMIC DNA]</scope>
    <source>
        <strain evidence="4 5">SW-211</strain>
    </source>
</reference>
<dbReference type="AlphaFoldDB" id="A0A5C6W115"/>
<dbReference type="GO" id="GO:0016740">
    <property type="term" value="F:transferase activity"/>
    <property type="evidence" value="ECO:0007669"/>
    <property type="project" value="InterPro"/>
</dbReference>
<comment type="pathway">
    <text evidence="1">Cell wall biogenesis; peptidoglycan biosynthesis.</text>
</comment>
<dbReference type="PROSITE" id="PS52029">
    <property type="entry name" value="LD_TPASE"/>
    <property type="match status" value="1"/>
</dbReference>
<evidence type="ECO:0000313" key="5">
    <source>
        <dbReference type="Proteomes" id="UP000321363"/>
    </source>
</evidence>
<feature type="region of interest" description="Disordered" evidence="2">
    <location>
        <begin position="1"/>
        <end position="36"/>
    </location>
</feature>
<organism evidence="4 5">
    <name type="scientific">Metabacillus litoralis</name>
    <dbReference type="NCBI Taxonomy" id="152268"/>
    <lineage>
        <taxon>Bacteria</taxon>
        <taxon>Bacillati</taxon>
        <taxon>Bacillota</taxon>
        <taxon>Bacilli</taxon>
        <taxon>Bacillales</taxon>
        <taxon>Bacillaceae</taxon>
        <taxon>Metabacillus</taxon>
    </lineage>
</organism>
<comment type="caution">
    <text evidence="4">The sequence shown here is derived from an EMBL/GenBank/DDBJ whole genome shotgun (WGS) entry which is preliminary data.</text>
</comment>
<feature type="active site" description="Proton donor/acceptor" evidence="1">
    <location>
        <position position="126"/>
    </location>
</feature>
<dbReference type="Pfam" id="PF03734">
    <property type="entry name" value="YkuD"/>
    <property type="match status" value="1"/>
</dbReference>
<feature type="domain" description="L,D-TPase catalytic" evidence="3">
    <location>
        <begin position="1"/>
        <end position="164"/>
    </location>
</feature>
<name>A0A5C6W115_9BACI</name>
<protein>
    <submittedName>
        <fullName evidence="4">L,D-transpeptidase family protein</fullName>
    </submittedName>
</protein>
<dbReference type="InterPro" id="IPR005490">
    <property type="entry name" value="LD_TPept_cat_dom"/>
</dbReference>